<dbReference type="PANTHER" id="PTHR34135:SF2">
    <property type="entry name" value="LYSOZYME"/>
    <property type="match status" value="1"/>
</dbReference>
<keyword evidence="2" id="KW-0378">Hydrolase</keyword>
<dbReference type="Proteomes" id="UP000249299">
    <property type="component" value="Unassembled WGS sequence"/>
</dbReference>
<evidence type="ECO:0000313" key="5">
    <source>
        <dbReference type="EMBL" id="RAI29793.1"/>
    </source>
</evidence>
<dbReference type="SMART" id="SM00641">
    <property type="entry name" value="Glyco_25"/>
    <property type="match status" value="1"/>
</dbReference>
<sequence length="255" mass="29183">MPNRFFPVILTALLLAACAGGDVTKNLAPVEQHPAGFVEGIDISKYQGDIDWRTVRKAGIRFAFIKATEGGDVLDDRFDENWRAAKAAGVARGAYHFYYFCRTAEDQVKWFIRNVPKDPDALPPVLDMEWNAHSPSCRKRPPRDKVLAEMRVFLEAAERYYGKKPIIYSSVDFHQDVLEGELKEYPFWLRSVAGHPSTKYRSRDWVFWQYTGTGELDGIDGKVDRNVFNGNSAAWKRWLEKQTKDPTPARPPTRP</sequence>
<dbReference type="Gene3D" id="3.20.20.80">
    <property type="entry name" value="Glycosidases"/>
    <property type="match status" value="1"/>
</dbReference>
<dbReference type="GO" id="GO:0016052">
    <property type="term" value="P:carbohydrate catabolic process"/>
    <property type="evidence" value="ECO:0007669"/>
    <property type="project" value="TreeGrafter"/>
</dbReference>
<keyword evidence="3" id="KW-0326">Glycosidase</keyword>
<dbReference type="PROSITE" id="PS51904">
    <property type="entry name" value="GLYCOSYL_HYDROL_F25_2"/>
    <property type="match status" value="1"/>
</dbReference>
<accession>A0A327JWD9</accession>
<dbReference type="GO" id="GO:0016998">
    <property type="term" value="P:cell wall macromolecule catabolic process"/>
    <property type="evidence" value="ECO:0007669"/>
    <property type="project" value="InterPro"/>
</dbReference>
<dbReference type="EMBL" id="NPEV01000002">
    <property type="protein sequence ID" value="RAI29793.1"/>
    <property type="molecule type" value="Genomic_DNA"/>
</dbReference>
<evidence type="ECO:0000256" key="1">
    <source>
        <dbReference type="ARBA" id="ARBA00010646"/>
    </source>
</evidence>
<evidence type="ECO:0000256" key="3">
    <source>
        <dbReference type="ARBA" id="ARBA00023295"/>
    </source>
</evidence>
<evidence type="ECO:0008006" key="7">
    <source>
        <dbReference type="Google" id="ProtNLM"/>
    </source>
</evidence>
<evidence type="ECO:0000256" key="2">
    <source>
        <dbReference type="ARBA" id="ARBA00022801"/>
    </source>
</evidence>
<dbReference type="GO" id="GO:0003796">
    <property type="term" value="F:lysozyme activity"/>
    <property type="evidence" value="ECO:0007669"/>
    <property type="project" value="InterPro"/>
</dbReference>
<evidence type="ECO:0000313" key="6">
    <source>
        <dbReference type="Proteomes" id="UP000249299"/>
    </source>
</evidence>
<dbReference type="InterPro" id="IPR018077">
    <property type="entry name" value="Glyco_hydro_fam25_subgr"/>
</dbReference>
<feature type="chain" id="PRO_5016287000" description="Lysozyme" evidence="4">
    <location>
        <begin position="22"/>
        <end position="255"/>
    </location>
</feature>
<dbReference type="AlphaFoldDB" id="A0A327JWD9"/>
<dbReference type="RefSeq" id="WP_111432583.1">
    <property type="nucleotide sequence ID" value="NZ_JACIGG010000006.1"/>
</dbReference>
<dbReference type="PROSITE" id="PS51257">
    <property type="entry name" value="PROKAR_LIPOPROTEIN"/>
    <property type="match status" value="1"/>
</dbReference>
<dbReference type="InterPro" id="IPR017853">
    <property type="entry name" value="GH"/>
</dbReference>
<dbReference type="PANTHER" id="PTHR34135">
    <property type="entry name" value="LYSOZYME"/>
    <property type="match status" value="1"/>
</dbReference>
<comment type="similarity">
    <text evidence="1">Belongs to the glycosyl hydrolase 25 family.</text>
</comment>
<comment type="caution">
    <text evidence="5">The sequence shown here is derived from an EMBL/GenBank/DDBJ whole genome shotgun (WGS) entry which is preliminary data.</text>
</comment>
<feature type="signal peptide" evidence="4">
    <location>
        <begin position="1"/>
        <end position="21"/>
    </location>
</feature>
<dbReference type="OrthoDB" id="9798192at2"/>
<dbReference type="CDD" id="cd06413">
    <property type="entry name" value="GH25_muramidase_1"/>
    <property type="match status" value="1"/>
</dbReference>
<reference evidence="5 6" key="1">
    <citation type="submission" date="2017-07" db="EMBL/GenBank/DDBJ databases">
        <title>Draft Genome Sequences of Select Purple Nonsulfur Bacteria.</title>
        <authorList>
            <person name="Lasarre B."/>
            <person name="Mckinlay J.B."/>
        </authorList>
    </citation>
    <scope>NUCLEOTIDE SEQUENCE [LARGE SCALE GENOMIC DNA]</scope>
    <source>
        <strain evidence="5 6">DSM 11290</strain>
    </source>
</reference>
<dbReference type="GO" id="GO:0009253">
    <property type="term" value="P:peptidoglycan catabolic process"/>
    <property type="evidence" value="ECO:0007669"/>
    <property type="project" value="InterPro"/>
</dbReference>
<name>A0A327JWD9_9HYPH</name>
<keyword evidence="4" id="KW-0732">Signal</keyword>
<evidence type="ECO:0000256" key="4">
    <source>
        <dbReference type="SAM" id="SignalP"/>
    </source>
</evidence>
<dbReference type="InterPro" id="IPR002053">
    <property type="entry name" value="Glyco_hydro_25"/>
</dbReference>
<gene>
    <name evidence="5" type="ORF">CH339_01890</name>
</gene>
<protein>
    <recommendedName>
        <fullName evidence="7">Lysozyme</fullName>
    </recommendedName>
</protein>
<proteinExistence type="inferred from homology"/>
<dbReference type="Pfam" id="PF01183">
    <property type="entry name" value="Glyco_hydro_25"/>
    <property type="match status" value="1"/>
</dbReference>
<keyword evidence="6" id="KW-1185">Reference proteome</keyword>
<organism evidence="5 6">
    <name type="scientific">Rhodobium orientis</name>
    <dbReference type="NCBI Taxonomy" id="34017"/>
    <lineage>
        <taxon>Bacteria</taxon>
        <taxon>Pseudomonadati</taxon>
        <taxon>Pseudomonadota</taxon>
        <taxon>Alphaproteobacteria</taxon>
        <taxon>Hyphomicrobiales</taxon>
        <taxon>Rhodobiaceae</taxon>
        <taxon>Rhodobium</taxon>
    </lineage>
</organism>
<dbReference type="SUPFAM" id="SSF51445">
    <property type="entry name" value="(Trans)glycosidases"/>
    <property type="match status" value="1"/>
</dbReference>